<evidence type="ECO:0000313" key="8">
    <source>
        <dbReference type="Proteomes" id="UP000184327"/>
    </source>
</evidence>
<evidence type="ECO:0000313" key="7">
    <source>
        <dbReference type="EMBL" id="SHE33471.1"/>
    </source>
</evidence>
<dbReference type="Gene3D" id="3.40.50.300">
    <property type="entry name" value="P-loop containing nucleotide triphosphate hydrolases"/>
    <property type="match status" value="2"/>
</dbReference>
<dbReference type="InterPro" id="IPR003439">
    <property type="entry name" value="ABC_transporter-like_ATP-bd"/>
</dbReference>
<dbReference type="FunFam" id="3.40.50.300:FF:000016">
    <property type="entry name" value="Oligopeptide ABC transporter ATP-binding component"/>
    <property type="match status" value="2"/>
</dbReference>
<dbReference type="PROSITE" id="PS50893">
    <property type="entry name" value="ABC_TRANSPORTER_2"/>
    <property type="match status" value="2"/>
</dbReference>
<keyword evidence="2" id="KW-0813">Transport</keyword>
<dbReference type="EMBL" id="FQUZ01000001">
    <property type="protein sequence ID" value="SHE33471.1"/>
    <property type="molecule type" value="Genomic_DNA"/>
</dbReference>
<dbReference type="Proteomes" id="UP000184327">
    <property type="component" value="Unassembled WGS sequence"/>
</dbReference>
<dbReference type="SUPFAM" id="SSF52540">
    <property type="entry name" value="P-loop containing nucleoside triphosphate hydrolases"/>
    <property type="match status" value="2"/>
</dbReference>
<comment type="similarity">
    <text evidence="1">Belongs to the ABC transporter superfamily.</text>
</comment>
<protein>
    <submittedName>
        <fullName evidence="7">Peptide/nickel transport system ATP-binding protein</fullName>
    </submittedName>
</protein>
<dbReference type="RefSeq" id="WP_073353428.1">
    <property type="nucleotide sequence ID" value="NZ_FQUZ01000001.1"/>
</dbReference>
<feature type="domain" description="ABC transporter" evidence="6">
    <location>
        <begin position="14"/>
        <end position="260"/>
    </location>
</feature>
<dbReference type="GO" id="GO:0016887">
    <property type="term" value="F:ATP hydrolysis activity"/>
    <property type="evidence" value="ECO:0007669"/>
    <property type="project" value="InterPro"/>
</dbReference>
<dbReference type="InterPro" id="IPR050319">
    <property type="entry name" value="ABC_transp_ATP-bind"/>
</dbReference>
<keyword evidence="3" id="KW-1003">Cell membrane</keyword>
<dbReference type="OrthoDB" id="9802772at2"/>
<dbReference type="NCBIfam" id="NF008453">
    <property type="entry name" value="PRK11308.1"/>
    <property type="match status" value="2"/>
</dbReference>
<dbReference type="GO" id="GO:0005524">
    <property type="term" value="F:ATP binding"/>
    <property type="evidence" value="ECO:0007669"/>
    <property type="project" value="UniProtKB-KW"/>
</dbReference>
<name>A0A1M4SMN9_9BURK</name>
<feature type="domain" description="ABC transporter" evidence="6">
    <location>
        <begin position="314"/>
        <end position="556"/>
    </location>
</feature>
<dbReference type="InterPro" id="IPR003593">
    <property type="entry name" value="AAA+_ATPase"/>
</dbReference>
<accession>A0A1M4SMN9</accession>
<dbReference type="SMART" id="SM00382">
    <property type="entry name" value="AAA"/>
    <property type="match status" value="2"/>
</dbReference>
<dbReference type="Pfam" id="PF00005">
    <property type="entry name" value="ABC_tran"/>
    <property type="match status" value="2"/>
</dbReference>
<dbReference type="CDD" id="cd03257">
    <property type="entry name" value="ABC_NikE_OppD_transporters"/>
    <property type="match status" value="2"/>
</dbReference>
<proteinExistence type="inferred from homology"/>
<evidence type="ECO:0000256" key="2">
    <source>
        <dbReference type="ARBA" id="ARBA00022448"/>
    </source>
</evidence>
<keyword evidence="3" id="KW-0472">Membrane</keyword>
<dbReference type="GO" id="GO:0055085">
    <property type="term" value="P:transmembrane transport"/>
    <property type="evidence" value="ECO:0007669"/>
    <property type="project" value="UniProtKB-ARBA"/>
</dbReference>
<evidence type="ECO:0000259" key="6">
    <source>
        <dbReference type="PROSITE" id="PS50893"/>
    </source>
</evidence>
<dbReference type="InterPro" id="IPR027417">
    <property type="entry name" value="P-loop_NTPase"/>
</dbReference>
<keyword evidence="5 7" id="KW-0067">ATP-binding</keyword>
<evidence type="ECO:0000256" key="4">
    <source>
        <dbReference type="ARBA" id="ARBA00022741"/>
    </source>
</evidence>
<dbReference type="NCBIfam" id="NF007739">
    <property type="entry name" value="PRK10419.1"/>
    <property type="match status" value="2"/>
</dbReference>
<evidence type="ECO:0000256" key="1">
    <source>
        <dbReference type="ARBA" id="ARBA00005417"/>
    </source>
</evidence>
<sequence length="566" mass="62097">MNTFGPTKSQEFLLAVRELNVRFASGAVAVERLDFDLHAGQTLALVGESGCGKSSTAFALLGLLPTSARQEGSILFEGQELTGLKEHQWQGLRGRRIGMVFQEPMTSLNPVYRIGEQIVETLRCHLPLSRAAARARALELLDMVRLPEPQRIIDAYPHEISGGQRQRAMIAIAISCGPGLLVADEATTALDATIQAQILELLDSLRRELNMGLLLITHDLSLVAQWADQVVVMHHGEKLEQLPASQLFTHALHPYTRGLIGASLRLDSRRHYRHGSLPEIRVSTDAKGDYQYAVQTPATLPDMGPDTSEAVPLLQVQDLSVDYRLHQGSKRAVDGVSLDLAQGETLGLVGESGCGKSTLAKAILRLQPAAAGRIVLAGQDVTHLEGQALRRQRSRMQMIFQDPYSSLNPRRSVEAILDTALLVQGVASPQRHQRILEIMDRVGLPRSALSRYAHEFSGGQRQRIGIARALIVQPSLVVCDEPVSALDVSVQAQILNLLVELKHSLQLSLLFISHDLAVVQYISDRVAVMQGGCIVEMGDPMDLWRQPQHDYSRQLVASVDVVRKVA</sequence>
<dbReference type="PANTHER" id="PTHR43776">
    <property type="entry name" value="TRANSPORT ATP-BINDING PROTEIN"/>
    <property type="match status" value="1"/>
</dbReference>
<dbReference type="STRING" id="1122156.SAMN02745117_00157"/>
<dbReference type="InterPro" id="IPR017871">
    <property type="entry name" value="ABC_transporter-like_CS"/>
</dbReference>
<gene>
    <name evidence="7" type="ORF">SAMN02745117_00157</name>
</gene>
<reference evidence="7 8" key="1">
    <citation type="submission" date="2016-11" db="EMBL/GenBank/DDBJ databases">
        <authorList>
            <person name="Jaros S."/>
            <person name="Januszkiewicz K."/>
            <person name="Wedrychowicz H."/>
        </authorList>
    </citation>
    <scope>NUCLEOTIDE SEQUENCE [LARGE SCALE GENOMIC DNA]</scope>
    <source>
        <strain evidence="7 8">DSM 16112</strain>
    </source>
</reference>
<dbReference type="GO" id="GO:0015833">
    <property type="term" value="P:peptide transport"/>
    <property type="evidence" value="ECO:0007669"/>
    <property type="project" value="InterPro"/>
</dbReference>
<dbReference type="PANTHER" id="PTHR43776:SF7">
    <property type="entry name" value="D,D-DIPEPTIDE TRANSPORT ATP-BINDING PROTEIN DDPF-RELATED"/>
    <property type="match status" value="1"/>
</dbReference>
<evidence type="ECO:0000256" key="3">
    <source>
        <dbReference type="ARBA" id="ARBA00022475"/>
    </source>
</evidence>
<keyword evidence="4" id="KW-0547">Nucleotide-binding</keyword>
<evidence type="ECO:0000256" key="5">
    <source>
        <dbReference type="ARBA" id="ARBA00022840"/>
    </source>
</evidence>
<keyword evidence="8" id="KW-1185">Reference proteome</keyword>
<organism evidence="7 8">
    <name type="scientific">Lampropedia hyalina DSM 16112</name>
    <dbReference type="NCBI Taxonomy" id="1122156"/>
    <lineage>
        <taxon>Bacteria</taxon>
        <taxon>Pseudomonadati</taxon>
        <taxon>Pseudomonadota</taxon>
        <taxon>Betaproteobacteria</taxon>
        <taxon>Burkholderiales</taxon>
        <taxon>Comamonadaceae</taxon>
        <taxon>Lampropedia</taxon>
    </lineage>
</organism>
<dbReference type="Pfam" id="PF08352">
    <property type="entry name" value="oligo_HPY"/>
    <property type="match status" value="1"/>
</dbReference>
<dbReference type="PROSITE" id="PS00211">
    <property type="entry name" value="ABC_TRANSPORTER_1"/>
    <property type="match status" value="2"/>
</dbReference>
<dbReference type="AlphaFoldDB" id="A0A1M4SMN9"/>
<dbReference type="InterPro" id="IPR013563">
    <property type="entry name" value="Oligopep_ABC_C"/>
</dbReference>